<dbReference type="EC" id="2.6.1.52" evidence="4"/>
<protein>
    <recommendedName>
        <fullName evidence="4">phosphoserine transaminase</fullName>
        <ecNumber evidence="4">2.6.1.52</ecNumber>
    </recommendedName>
</protein>
<evidence type="ECO:0000256" key="8">
    <source>
        <dbReference type="ARBA" id="ARBA00022679"/>
    </source>
</evidence>
<keyword evidence="10" id="KW-0718">Serine biosynthesis</keyword>
<dbReference type="InterPro" id="IPR015422">
    <property type="entry name" value="PyrdxlP-dep_Trfase_small"/>
</dbReference>
<feature type="region of interest" description="Disordered" evidence="12">
    <location>
        <begin position="30"/>
        <end position="76"/>
    </location>
</feature>
<evidence type="ECO:0000256" key="5">
    <source>
        <dbReference type="ARBA" id="ARBA00022490"/>
    </source>
</evidence>
<evidence type="ECO:0000313" key="13">
    <source>
        <dbReference type="EMBL" id="QNP46035.1"/>
    </source>
</evidence>
<evidence type="ECO:0000256" key="11">
    <source>
        <dbReference type="ARBA" id="ARBA00049007"/>
    </source>
</evidence>
<dbReference type="PIRSF" id="PIRSF000525">
    <property type="entry name" value="SerC"/>
    <property type="match status" value="1"/>
</dbReference>
<evidence type="ECO:0000256" key="1">
    <source>
        <dbReference type="ARBA" id="ARBA00001933"/>
    </source>
</evidence>
<dbReference type="Gene3D" id="3.40.640.10">
    <property type="entry name" value="Type I PLP-dependent aspartate aminotransferase-like (Major domain)"/>
    <property type="match status" value="1"/>
</dbReference>
<dbReference type="PANTHER" id="PTHR21152:SF40">
    <property type="entry name" value="ALANINE--GLYOXYLATE AMINOTRANSFERASE"/>
    <property type="match status" value="1"/>
</dbReference>
<gene>
    <name evidence="13" type="ORF">H9L14_01790</name>
</gene>
<evidence type="ECO:0000256" key="2">
    <source>
        <dbReference type="ARBA" id="ARBA00005099"/>
    </source>
</evidence>
<evidence type="ECO:0000256" key="7">
    <source>
        <dbReference type="ARBA" id="ARBA00022605"/>
    </source>
</evidence>
<sequence>MPQSPLETSAGHAVPTRRVLSARRVELTDTTAAGATLRRPKPATLPARPHFSSGPCAKPPGWSPSRIDTRSLGRSHRSALGKARLQETIERTKALLQLPADYRLGIVPASDTGAVEMALWALLGPKPVTMLAWESFGAGWVTDVSKQLKLKAEVRTADYGQIAELGGIDPASDVVFTWNGTTSGVRVPNADWIAEDRTGLTICDATSAAFAQRIDWPKIDVGTFSWQKALGGEGGHGMLVLSPRAVERLKQAQTNRPLPKIFRLTKGGALIEGVFKGETINTPSMLAVEDWLVALDWAERVGGLDALIARADANAGALDRWVAASDWIQHLTGDPAIRSNTSVCLQFADRADEEANKARQKAIVKLLEVEDAAYDIGAYRDAPPGIRIWCGATVDTGDIEKLGPWLDWAWEATA</sequence>
<keyword evidence="8 13" id="KW-0808">Transferase</keyword>
<dbReference type="CDD" id="cd01494">
    <property type="entry name" value="AAT_I"/>
    <property type="match status" value="1"/>
</dbReference>
<comment type="cofactor">
    <cofactor evidence="1">
        <name>pyridoxal 5'-phosphate</name>
        <dbReference type="ChEBI" id="CHEBI:597326"/>
    </cofactor>
</comment>
<dbReference type="Proteomes" id="UP000516105">
    <property type="component" value="Chromosome"/>
</dbReference>
<dbReference type="NCBIfam" id="NF002841">
    <property type="entry name" value="PRK03080.1-2"/>
    <property type="match status" value="1"/>
</dbReference>
<comment type="catalytic activity">
    <reaction evidence="11">
        <text>O-phospho-L-serine + 2-oxoglutarate = 3-phosphooxypyruvate + L-glutamate</text>
        <dbReference type="Rhea" id="RHEA:14329"/>
        <dbReference type="ChEBI" id="CHEBI:16810"/>
        <dbReference type="ChEBI" id="CHEBI:18110"/>
        <dbReference type="ChEBI" id="CHEBI:29985"/>
        <dbReference type="ChEBI" id="CHEBI:57524"/>
        <dbReference type="EC" id="2.6.1.52"/>
    </reaction>
</comment>
<keyword evidence="14" id="KW-1185">Reference proteome</keyword>
<keyword evidence="5" id="KW-0963">Cytoplasm</keyword>
<accession>A0ABX6TAL4</accession>
<keyword evidence="6 13" id="KW-0032">Aminotransferase</keyword>
<dbReference type="InterPro" id="IPR006271">
    <property type="entry name" value="Pser_aminoTfrase_methanosarc"/>
</dbReference>
<keyword evidence="9" id="KW-0663">Pyridoxal phosphate</keyword>
<dbReference type="GO" id="GO:0004648">
    <property type="term" value="F:O-phospho-L-serine:2-oxoglutarate aminotransferase activity"/>
    <property type="evidence" value="ECO:0007669"/>
    <property type="project" value="UniProtKB-EC"/>
</dbReference>
<organism evidence="13 14">
    <name type="scientific">Sphingomonas sediminicola</name>
    <dbReference type="NCBI Taxonomy" id="386874"/>
    <lineage>
        <taxon>Bacteria</taxon>
        <taxon>Pseudomonadati</taxon>
        <taxon>Pseudomonadota</taxon>
        <taxon>Alphaproteobacteria</taxon>
        <taxon>Sphingomonadales</taxon>
        <taxon>Sphingomonadaceae</taxon>
        <taxon>Sphingomonas</taxon>
    </lineage>
</organism>
<dbReference type="InterPro" id="IPR022278">
    <property type="entry name" value="Pser_aminoTfrase"/>
</dbReference>
<evidence type="ECO:0000256" key="12">
    <source>
        <dbReference type="SAM" id="MobiDB-lite"/>
    </source>
</evidence>
<dbReference type="InterPro" id="IPR015421">
    <property type="entry name" value="PyrdxlP-dep_Trfase_major"/>
</dbReference>
<proteinExistence type="inferred from homology"/>
<comment type="pathway">
    <text evidence="2">Amino-acid biosynthesis; L-serine biosynthesis; L-serine from 3-phospho-D-glycerate: step 2/3.</text>
</comment>
<dbReference type="SUPFAM" id="SSF53383">
    <property type="entry name" value="PLP-dependent transferases"/>
    <property type="match status" value="1"/>
</dbReference>
<evidence type="ECO:0000256" key="6">
    <source>
        <dbReference type="ARBA" id="ARBA00022576"/>
    </source>
</evidence>
<name>A0ABX6TAL4_9SPHN</name>
<dbReference type="NCBIfam" id="TIGR01365">
    <property type="entry name" value="serC_2"/>
    <property type="match status" value="1"/>
</dbReference>
<evidence type="ECO:0000256" key="4">
    <source>
        <dbReference type="ARBA" id="ARBA00013030"/>
    </source>
</evidence>
<reference evidence="13 14" key="1">
    <citation type="submission" date="2020-08" db="EMBL/GenBank/DDBJ databases">
        <title>Genome sequence of Sphingomonas sediminicola KACC 15039T.</title>
        <authorList>
            <person name="Hyun D.-W."/>
            <person name="Bae J.-W."/>
        </authorList>
    </citation>
    <scope>NUCLEOTIDE SEQUENCE [LARGE SCALE GENOMIC DNA]</scope>
    <source>
        <strain evidence="13 14">KACC 15039</strain>
    </source>
</reference>
<evidence type="ECO:0000313" key="14">
    <source>
        <dbReference type="Proteomes" id="UP000516105"/>
    </source>
</evidence>
<dbReference type="InterPro" id="IPR015424">
    <property type="entry name" value="PyrdxlP-dep_Trfase"/>
</dbReference>
<evidence type="ECO:0000256" key="9">
    <source>
        <dbReference type="ARBA" id="ARBA00022898"/>
    </source>
</evidence>
<dbReference type="Gene3D" id="3.90.1150.10">
    <property type="entry name" value="Aspartate Aminotransferase, domain 1"/>
    <property type="match status" value="1"/>
</dbReference>
<dbReference type="PANTHER" id="PTHR21152">
    <property type="entry name" value="AMINOTRANSFERASE CLASS V"/>
    <property type="match status" value="1"/>
</dbReference>
<evidence type="ECO:0000256" key="3">
    <source>
        <dbReference type="ARBA" id="ARBA00006904"/>
    </source>
</evidence>
<keyword evidence="7" id="KW-0028">Amino-acid biosynthesis</keyword>
<comment type="similarity">
    <text evidence="3">Belongs to the class-V pyridoxal-phosphate-dependent aminotransferase family. SerC subfamily.</text>
</comment>
<evidence type="ECO:0000256" key="10">
    <source>
        <dbReference type="ARBA" id="ARBA00023299"/>
    </source>
</evidence>
<dbReference type="EMBL" id="CP060782">
    <property type="protein sequence ID" value="QNP46035.1"/>
    <property type="molecule type" value="Genomic_DNA"/>
</dbReference>